<dbReference type="SUPFAM" id="SSF47384">
    <property type="entry name" value="Homodimeric domain of signal transducing histidine kinase"/>
    <property type="match status" value="1"/>
</dbReference>
<dbReference type="AlphaFoldDB" id="A0A8J4E0N6"/>
<dbReference type="InterPro" id="IPR013656">
    <property type="entry name" value="PAS_4"/>
</dbReference>
<dbReference type="CDD" id="cd00082">
    <property type="entry name" value="HisKA"/>
    <property type="match status" value="1"/>
</dbReference>
<dbReference type="GO" id="GO:0000155">
    <property type="term" value="F:phosphorelay sensor kinase activity"/>
    <property type="evidence" value="ECO:0007669"/>
    <property type="project" value="InterPro"/>
</dbReference>
<evidence type="ECO:0000256" key="6">
    <source>
        <dbReference type="ARBA" id="ARBA00022777"/>
    </source>
</evidence>
<dbReference type="Pfam" id="PF08448">
    <property type="entry name" value="PAS_4"/>
    <property type="match status" value="1"/>
</dbReference>
<comment type="subcellular location">
    <subcellularLocation>
        <location evidence="2">Cell membrane</location>
    </subcellularLocation>
</comment>
<dbReference type="InterPro" id="IPR003594">
    <property type="entry name" value="HATPase_dom"/>
</dbReference>
<proteinExistence type="predicted"/>
<dbReference type="Pfam" id="PF01590">
    <property type="entry name" value="GAF"/>
    <property type="match status" value="1"/>
</dbReference>
<evidence type="ECO:0000256" key="7">
    <source>
        <dbReference type="ARBA" id="ARBA00023012"/>
    </source>
</evidence>
<keyword evidence="11" id="KW-1185">Reference proteome</keyword>
<evidence type="ECO:0000256" key="3">
    <source>
        <dbReference type="ARBA" id="ARBA00012438"/>
    </source>
</evidence>
<comment type="caution">
    <text evidence="10">The sequence shown here is derived from an EMBL/GenBank/DDBJ whole genome shotgun (WGS) entry which is preliminary data.</text>
</comment>
<evidence type="ECO:0000256" key="2">
    <source>
        <dbReference type="ARBA" id="ARBA00004236"/>
    </source>
</evidence>
<dbReference type="SMART" id="SM00387">
    <property type="entry name" value="HATPase_c"/>
    <property type="match status" value="1"/>
</dbReference>
<name>A0A8J4E0N6_9ACTN</name>
<evidence type="ECO:0000313" key="11">
    <source>
        <dbReference type="Proteomes" id="UP000612585"/>
    </source>
</evidence>
<dbReference type="InterPro" id="IPR000700">
    <property type="entry name" value="PAS-assoc_C"/>
</dbReference>
<dbReference type="InterPro" id="IPR036097">
    <property type="entry name" value="HisK_dim/P_sf"/>
</dbReference>
<gene>
    <name evidence="10" type="ORF">Vau01_044240</name>
</gene>
<keyword evidence="5" id="KW-0808">Transferase</keyword>
<dbReference type="SMART" id="SM00065">
    <property type="entry name" value="GAF"/>
    <property type="match status" value="1"/>
</dbReference>
<evidence type="ECO:0000259" key="8">
    <source>
        <dbReference type="PROSITE" id="PS50109"/>
    </source>
</evidence>
<feature type="domain" description="PAC" evidence="9">
    <location>
        <begin position="300"/>
        <end position="352"/>
    </location>
</feature>
<dbReference type="Gene3D" id="1.10.287.130">
    <property type="match status" value="1"/>
</dbReference>
<accession>A0A8J4E0N6</accession>
<dbReference type="PROSITE" id="PS50109">
    <property type="entry name" value="HIS_KIN"/>
    <property type="match status" value="1"/>
</dbReference>
<dbReference type="Pfam" id="PF02518">
    <property type="entry name" value="HATPase_c"/>
    <property type="match status" value="1"/>
</dbReference>
<dbReference type="Gene3D" id="3.30.450.40">
    <property type="match status" value="2"/>
</dbReference>
<dbReference type="InterPro" id="IPR036890">
    <property type="entry name" value="HATPase_C_sf"/>
</dbReference>
<organism evidence="10 11">
    <name type="scientific">Virgisporangium aurantiacum</name>
    <dbReference type="NCBI Taxonomy" id="175570"/>
    <lineage>
        <taxon>Bacteria</taxon>
        <taxon>Bacillati</taxon>
        <taxon>Actinomycetota</taxon>
        <taxon>Actinomycetes</taxon>
        <taxon>Micromonosporales</taxon>
        <taxon>Micromonosporaceae</taxon>
        <taxon>Virgisporangium</taxon>
    </lineage>
</organism>
<dbReference type="InterPro" id="IPR005467">
    <property type="entry name" value="His_kinase_dom"/>
</dbReference>
<reference evidence="10" key="1">
    <citation type="submission" date="2021-01" db="EMBL/GenBank/DDBJ databases">
        <title>Whole genome shotgun sequence of Virgisporangium aurantiacum NBRC 16421.</title>
        <authorList>
            <person name="Komaki H."/>
            <person name="Tamura T."/>
        </authorList>
    </citation>
    <scope>NUCLEOTIDE SEQUENCE</scope>
    <source>
        <strain evidence="10">NBRC 16421</strain>
    </source>
</reference>
<keyword evidence="4" id="KW-0597">Phosphoprotein</keyword>
<dbReference type="InterPro" id="IPR003018">
    <property type="entry name" value="GAF"/>
</dbReference>
<dbReference type="SUPFAM" id="SSF55785">
    <property type="entry name" value="PYP-like sensor domain (PAS domain)"/>
    <property type="match status" value="1"/>
</dbReference>
<comment type="catalytic activity">
    <reaction evidence="1">
        <text>ATP + protein L-histidine = ADP + protein N-phospho-L-histidine.</text>
        <dbReference type="EC" id="2.7.13.3"/>
    </reaction>
</comment>
<dbReference type="SUPFAM" id="SSF55781">
    <property type="entry name" value="GAF domain-like"/>
    <property type="match status" value="2"/>
</dbReference>
<dbReference type="FunFam" id="3.30.565.10:FF:000006">
    <property type="entry name" value="Sensor histidine kinase WalK"/>
    <property type="match status" value="1"/>
</dbReference>
<dbReference type="GO" id="GO:0005886">
    <property type="term" value="C:plasma membrane"/>
    <property type="evidence" value="ECO:0007669"/>
    <property type="project" value="UniProtKB-SubCell"/>
</dbReference>
<evidence type="ECO:0000256" key="4">
    <source>
        <dbReference type="ARBA" id="ARBA00022553"/>
    </source>
</evidence>
<dbReference type="Proteomes" id="UP000612585">
    <property type="component" value="Unassembled WGS sequence"/>
</dbReference>
<dbReference type="InterPro" id="IPR029016">
    <property type="entry name" value="GAF-like_dom_sf"/>
</dbReference>
<dbReference type="SUPFAM" id="SSF55874">
    <property type="entry name" value="ATPase domain of HSP90 chaperone/DNA topoisomerase II/histidine kinase"/>
    <property type="match status" value="1"/>
</dbReference>
<keyword evidence="6" id="KW-0418">Kinase</keyword>
<dbReference type="PANTHER" id="PTHR43547:SF2">
    <property type="entry name" value="HYBRID SIGNAL TRANSDUCTION HISTIDINE KINASE C"/>
    <property type="match status" value="1"/>
</dbReference>
<dbReference type="EC" id="2.7.13.3" evidence="3"/>
<evidence type="ECO:0000256" key="5">
    <source>
        <dbReference type="ARBA" id="ARBA00022679"/>
    </source>
</evidence>
<dbReference type="Gene3D" id="3.30.450.20">
    <property type="entry name" value="PAS domain"/>
    <property type="match status" value="1"/>
</dbReference>
<evidence type="ECO:0000256" key="1">
    <source>
        <dbReference type="ARBA" id="ARBA00000085"/>
    </source>
</evidence>
<feature type="domain" description="Histidine kinase" evidence="8">
    <location>
        <begin position="540"/>
        <end position="756"/>
    </location>
</feature>
<dbReference type="PROSITE" id="PS50113">
    <property type="entry name" value="PAC"/>
    <property type="match status" value="1"/>
</dbReference>
<sequence length="760" mass="80220">MIMSDADGAVLGSASRVAAARRARRVLPGLSIPLDGIARLAARLLDTPTGLVTVVGGARDDFLGAHGLPEQFLGRRAARDYSLCRHVVAADHPVAVDDMTTDRTLRTHRLVAEHGVRAFAGVPLRDTRDRPVGALTVVDTRPRHWTDQEQSTLVEIAALIGPIPADDPVDTAMAALAEPATAATSTADDTADGTADRTADRTADGIAADGGVNAAVRSEVRGGFITALLDAVQVGVLAVDSSGRPVLFNRILRHIDPRLDDATPEQALAMVQQRLYHLDGQPVAPDDTAAARALRGEHVRDFRTVVRTPDRPDRYLLTNSAPILAADGQRLGAVSTISDITDRLRAERLRDGELAIARILADADTLDQAAPELVEHLGEVLGWSFTSLWLVDPVNPDTLRQVARWSAPGVDLDDLIPDVIPRDLAGLAELVETGTSLWLPDLTRTPQQQSEPLRVFTTACAGRGLRTAMLAAIDPGGGAGGDGGTPGLIACLTSRAEDDEFLVAGLLDAVAEQIGHFLTRHHASDLAGQLAHAKDDFVALAGHAIRTPLTSIFSYTELLLEDPTLTADSRELVEVISRNAIGLNTVVVGLLDLAALETGEDPLRSTDVDLPALVTAALDAVGPAAAASGVHLHTTTPPTLTVPGDPRRLRQVVDNLLYNAIKYSPHGGDVHLTLTAAPTTVELTVTDHGIGVPAAERHRLFRRFYRASNAAHTSIPGTGLGLTLASAIVDAHHGTITIHNPNTGGTTITVHLPRPTATGD</sequence>
<dbReference type="InterPro" id="IPR035965">
    <property type="entry name" value="PAS-like_dom_sf"/>
</dbReference>
<dbReference type="Pfam" id="PF00512">
    <property type="entry name" value="HisKA"/>
    <property type="match status" value="1"/>
</dbReference>
<evidence type="ECO:0000259" key="9">
    <source>
        <dbReference type="PROSITE" id="PS50113"/>
    </source>
</evidence>
<dbReference type="PANTHER" id="PTHR43547">
    <property type="entry name" value="TWO-COMPONENT HISTIDINE KINASE"/>
    <property type="match status" value="1"/>
</dbReference>
<dbReference type="Gene3D" id="3.30.565.10">
    <property type="entry name" value="Histidine kinase-like ATPase, C-terminal domain"/>
    <property type="match status" value="1"/>
</dbReference>
<dbReference type="PRINTS" id="PR00344">
    <property type="entry name" value="BCTRLSENSOR"/>
</dbReference>
<dbReference type="InterPro" id="IPR003661">
    <property type="entry name" value="HisK_dim/P_dom"/>
</dbReference>
<dbReference type="SMART" id="SM00388">
    <property type="entry name" value="HisKA"/>
    <property type="match status" value="1"/>
</dbReference>
<protein>
    <recommendedName>
        <fullName evidence="3">histidine kinase</fullName>
        <ecNumber evidence="3">2.7.13.3</ecNumber>
    </recommendedName>
</protein>
<evidence type="ECO:0000313" key="10">
    <source>
        <dbReference type="EMBL" id="GIJ56908.1"/>
    </source>
</evidence>
<dbReference type="InterPro" id="IPR004358">
    <property type="entry name" value="Sig_transdc_His_kin-like_C"/>
</dbReference>
<dbReference type="EMBL" id="BOPG01000027">
    <property type="protein sequence ID" value="GIJ56908.1"/>
    <property type="molecule type" value="Genomic_DNA"/>
</dbReference>
<keyword evidence="7" id="KW-0902">Two-component regulatory system</keyword>